<comment type="caution">
    <text evidence="1">The sequence shown here is derived from an EMBL/GenBank/DDBJ whole genome shotgun (WGS) entry which is preliminary data.</text>
</comment>
<protein>
    <submittedName>
        <fullName evidence="1">Uncharacterized protein</fullName>
    </submittedName>
</protein>
<organism evidence="1 2">
    <name type="scientific">Vararia minispora EC-137</name>
    <dbReference type="NCBI Taxonomy" id="1314806"/>
    <lineage>
        <taxon>Eukaryota</taxon>
        <taxon>Fungi</taxon>
        <taxon>Dikarya</taxon>
        <taxon>Basidiomycota</taxon>
        <taxon>Agaricomycotina</taxon>
        <taxon>Agaricomycetes</taxon>
        <taxon>Russulales</taxon>
        <taxon>Lachnocladiaceae</taxon>
        <taxon>Vararia</taxon>
    </lineage>
</organism>
<dbReference type="EMBL" id="MU273550">
    <property type="protein sequence ID" value="KAI0032309.1"/>
    <property type="molecule type" value="Genomic_DNA"/>
</dbReference>
<name>A0ACB8QKN9_9AGAM</name>
<keyword evidence="2" id="KW-1185">Reference proteome</keyword>
<gene>
    <name evidence="1" type="ORF">K488DRAFT_39103</name>
</gene>
<reference evidence="1" key="2">
    <citation type="journal article" date="2022" name="New Phytol.">
        <title>Evolutionary transition to the ectomycorrhizal habit in the genomes of a hyperdiverse lineage of mushroom-forming fungi.</title>
        <authorList>
            <person name="Looney B."/>
            <person name="Miyauchi S."/>
            <person name="Morin E."/>
            <person name="Drula E."/>
            <person name="Courty P.E."/>
            <person name="Kohler A."/>
            <person name="Kuo A."/>
            <person name="LaButti K."/>
            <person name="Pangilinan J."/>
            <person name="Lipzen A."/>
            <person name="Riley R."/>
            <person name="Andreopoulos W."/>
            <person name="He G."/>
            <person name="Johnson J."/>
            <person name="Nolan M."/>
            <person name="Tritt A."/>
            <person name="Barry K.W."/>
            <person name="Grigoriev I.V."/>
            <person name="Nagy L.G."/>
            <person name="Hibbett D."/>
            <person name="Henrissat B."/>
            <person name="Matheny P.B."/>
            <person name="Labbe J."/>
            <person name="Martin F.M."/>
        </authorList>
    </citation>
    <scope>NUCLEOTIDE SEQUENCE</scope>
    <source>
        <strain evidence="1">EC-137</strain>
    </source>
</reference>
<feature type="non-terminal residue" evidence="1">
    <location>
        <position position="1"/>
    </location>
</feature>
<accession>A0ACB8QKN9</accession>
<evidence type="ECO:0000313" key="2">
    <source>
        <dbReference type="Proteomes" id="UP000814128"/>
    </source>
</evidence>
<feature type="non-terminal residue" evidence="1">
    <location>
        <position position="557"/>
    </location>
</feature>
<reference evidence="1" key="1">
    <citation type="submission" date="2021-02" db="EMBL/GenBank/DDBJ databases">
        <authorList>
            <consortium name="DOE Joint Genome Institute"/>
            <person name="Ahrendt S."/>
            <person name="Looney B.P."/>
            <person name="Miyauchi S."/>
            <person name="Morin E."/>
            <person name="Drula E."/>
            <person name="Courty P.E."/>
            <person name="Chicoki N."/>
            <person name="Fauchery L."/>
            <person name="Kohler A."/>
            <person name="Kuo A."/>
            <person name="Labutti K."/>
            <person name="Pangilinan J."/>
            <person name="Lipzen A."/>
            <person name="Riley R."/>
            <person name="Andreopoulos W."/>
            <person name="He G."/>
            <person name="Johnson J."/>
            <person name="Barry K.W."/>
            <person name="Grigoriev I.V."/>
            <person name="Nagy L."/>
            <person name="Hibbett D."/>
            <person name="Henrissat B."/>
            <person name="Matheny P.B."/>
            <person name="Labbe J."/>
            <person name="Martin F."/>
        </authorList>
    </citation>
    <scope>NUCLEOTIDE SEQUENCE</scope>
    <source>
        <strain evidence="1">EC-137</strain>
    </source>
</reference>
<evidence type="ECO:0000313" key="1">
    <source>
        <dbReference type="EMBL" id="KAI0032309.1"/>
    </source>
</evidence>
<proteinExistence type="predicted"/>
<dbReference type="Proteomes" id="UP000814128">
    <property type="component" value="Unassembled WGS sequence"/>
</dbReference>
<sequence length="557" mass="62709">ASSRVLAIPELLDLIFTYGDTDLHRHCALVCRAWSNAALNVLWREVNTMTLLIILRILSPLERIFPSPHGNSPTAEWNTPTAADWSRFTPYARRVRALKYHPVRDTAVSSALLNDLARTRTSHRIFPNLHTLHWLSNENCRSEEVFMHEGVQELRVQLERRWDGPGLADFSTSVAERTPMLTNLCIEPLSKDQDCQPLSTLFSLLQRLAFVSLPVNALTSDVLASLGTLPGLKNVQFIPSSDDYHPYAAYSPEAARYASPAPGSFPVLEDLSLCSSLNCMMHFLIDGTLLAKLSKLYLICPYIEQPLDVRNFFAAIAERYPHLLSLCVDIIADVDEALNKNCEPLTFDTLQPLLSISSLEVLDVRHNLPITLSEAELAKMGAALPAMRELGLNCEPLTAERPPTTIGTLPTVAEHFPRLETLRLFVDACTAPTTEDLARPARFKQLETIEFGLSPIGEDIQPVQLFLSRLFAEGNSCTSPDVTAGLTWDSELYTEDEELVSAMNTFWRRWQDVRRSLPLLVQLRRDEMRQRSELVREVEDLRMRSEVLAARARIPRA</sequence>